<accession>A0A7X5XWY0</accession>
<dbReference type="Proteomes" id="UP000531251">
    <property type="component" value="Unassembled WGS sequence"/>
</dbReference>
<dbReference type="RefSeq" id="WP_125974605.1">
    <property type="nucleotide sequence ID" value="NZ_BAAADY010000022.1"/>
</dbReference>
<evidence type="ECO:0000256" key="1">
    <source>
        <dbReference type="SAM" id="Phobius"/>
    </source>
</evidence>
<protein>
    <submittedName>
        <fullName evidence="2">Uncharacterized protein</fullName>
    </submittedName>
</protein>
<comment type="caution">
    <text evidence="2">The sequence shown here is derived from an EMBL/GenBank/DDBJ whole genome shotgun (WGS) entry which is preliminary data.</text>
</comment>
<keyword evidence="3" id="KW-1185">Reference proteome</keyword>
<organism evidence="2 3">
    <name type="scientific">Sphingomonas trueperi</name>
    <dbReference type="NCBI Taxonomy" id="53317"/>
    <lineage>
        <taxon>Bacteria</taxon>
        <taxon>Pseudomonadati</taxon>
        <taxon>Pseudomonadota</taxon>
        <taxon>Alphaproteobacteria</taxon>
        <taxon>Sphingomonadales</taxon>
        <taxon>Sphingomonadaceae</taxon>
        <taxon>Sphingomonas</taxon>
    </lineage>
</organism>
<feature type="transmembrane region" description="Helical" evidence="1">
    <location>
        <begin position="36"/>
        <end position="56"/>
    </location>
</feature>
<keyword evidence="1" id="KW-0812">Transmembrane</keyword>
<dbReference type="AlphaFoldDB" id="A0A7X5XWY0"/>
<feature type="transmembrane region" description="Helical" evidence="1">
    <location>
        <begin position="62"/>
        <end position="80"/>
    </location>
</feature>
<reference evidence="2 3" key="1">
    <citation type="submission" date="2020-03" db="EMBL/GenBank/DDBJ databases">
        <title>Genomic Encyclopedia of Type Strains, Phase IV (KMG-IV): sequencing the most valuable type-strain genomes for metagenomic binning, comparative biology and taxonomic classification.</title>
        <authorList>
            <person name="Goeker M."/>
        </authorList>
    </citation>
    <scope>NUCLEOTIDE SEQUENCE [LARGE SCALE GENOMIC DNA]</scope>
    <source>
        <strain evidence="2 3">DSM 7225</strain>
    </source>
</reference>
<sequence length="204" mass="23678">MQADFDDLAQLWQQEDSHSTGVVMALSQRAVRRARWIERAEMLVATLLIAAVSFAAWRKFSLGMLIVAAAIIAFVLWSTYTHYRLRRVEWGADQRERQQFVEGQIVRHRARIRRTIFDLILFGPLSLFGMVFSSLRQSENGEPFGHFVDHLWTWPTLLGLGAMFVTVAYLIVRLNRQRHIVRRLTSSLAEYRQEAALDRFTLGQ</sequence>
<feature type="transmembrane region" description="Helical" evidence="1">
    <location>
        <begin position="115"/>
        <end position="132"/>
    </location>
</feature>
<proteinExistence type="predicted"/>
<name>A0A7X5XWY0_9SPHN</name>
<feature type="transmembrane region" description="Helical" evidence="1">
    <location>
        <begin position="152"/>
        <end position="172"/>
    </location>
</feature>
<evidence type="ECO:0000313" key="3">
    <source>
        <dbReference type="Proteomes" id="UP000531251"/>
    </source>
</evidence>
<gene>
    <name evidence="2" type="ORF">GGR89_000057</name>
</gene>
<keyword evidence="1" id="KW-0472">Membrane</keyword>
<keyword evidence="1" id="KW-1133">Transmembrane helix</keyword>
<evidence type="ECO:0000313" key="2">
    <source>
        <dbReference type="EMBL" id="NJB95765.1"/>
    </source>
</evidence>
<dbReference type="EMBL" id="JAATJB010000001">
    <property type="protein sequence ID" value="NJB95765.1"/>
    <property type="molecule type" value="Genomic_DNA"/>
</dbReference>